<keyword evidence="3" id="KW-1185">Reference proteome</keyword>
<sequence>MTTVAHLRTALSVEALKLRRSVVARLATALLVLLVPLGSVGIVALARSPQAVGPTAAKLADYATGDLATTHLLVCAQVIAVAALVAGGFFLAWSFGRELEDGTAGALFGLAVPRGTIALAKCLVALAWIAACVVLTVAVTVAASAAVTAASGESFGPRAWAGASTALAAGLLGGGLTLPFAWVATVTRSQLGTVGALVGIVALTQIVVLLGGGSWFLYAAPSLWTGMGGADAAAAIGLPHLLLTAAVAPLAAAAVVHAWRRLTNV</sequence>
<feature type="transmembrane region" description="Helical" evidence="1">
    <location>
        <begin position="67"/>
        <end position="93"/>
    </location>
</feature>
<evidence type="ECO:0000313" key="2">
    <source>
        <dbReference type="EMBL" id="MFD2027680.1"/>
    </source>
</evidence>
<protein>
    <submittedName>
        <fullName evidence="2">ABC transporter permease</fullName>
    </submittedName>
</protein>
<evidence type="ECO:0000256" key="1">
    <source>
        <dbReference type="SAM" id="Phobius"/>
    </source>
</evidence>
<dbReference type="RefSeq" id="WP_377199409.1">
    <property type="nucleotide sequence ID" value="NZ_JBHUHF010000001.1"/>
</dbReference>
<comment type="caution">
    <text evidence="2">The sequence shown here is derived from an EMBL/GenBank/DDBJ whole genome shotgun (WGS) entry which is preliminary data.</text>
</comment>
<name>A0ABW4VDG0_9MICO</name>
<keyword evidence="1" id="KW-1133">Transmembrane helix</keyword>
<feature type="transmembrane region" description="Helical" evidence="1">
    <location>
        <begin position="123"/>
        <end position="147"/>
    </location>
</feature>
<dbReference type="Pfam" id="PF12730">
    <property type="entry name" value="ABC2_membrane_4"/>
    <property type="match status" value="1"/>
</dbReference>
<keyword evidence="1" id="KW-0812">Transmembrane</keyword>
<evidence type="ECO:0000313" key="3">
    <source>
        <dbReference type="Proteomes" id="UP001597338"/>
    </source>
</evidence>
<feature type="transmembrane region" description="Helical" evidence="1">
    <location>
        <begin position="238"/>
        <end position="259"/>
    </location>
</feature>
<feature type="transmembrane region" description="Helical" evidence="1">
    <location>
        <begin position="159"/>
        <end position="182"/>
    </location>
</feature>
<dbReference type="Proteomes" id="UP001597338">
    <property type="component" value="Unassembled WGS sequence"/>
</dbReference>
<accession>A0ABW4VDG0</accession>
<gene>
    <name evidence="2" type="ORF">ACFSL2_19425</name>
</gene>
<reference evidence="3" key="1">
    <citation type="journal article" date="2019" name="Int. J. Syst. Evol. Microbiol.">
        <title>The Global Catalogue of Microorganisms (GCM) 10K type strain sequencing project: providing services to taxonomists for standard genome sequencing and annotation.</title>
        <authorList>
            <consortium name="The Broad Institute Genomics Platform"/>
            <consortium name="The Broad Institute Genome Sequencing Center for Infectious Disease"/>
            <person name="Wu L."/>
            <person name="Ma J."/>
        </authorList>
    </citation>
    <scope>NUCLEOTIDE SEQUENCE [LARGE SCALE GENOMIC DNA]</scope>
    <source>
        <strain evidence="3">CCM 7043</strain>
    </source>
</reference>
<dbReference type="EMBL" id="JBHUHF010000001">
    <property type="protein sequence ID" value="MFD2027680.1"/>
    <property type="molecule type" value="Genomic_DNA"/>
</dbReference>
<feature type="transmembrane region" description="Helical" evidence="1">
    <location>
        <begin position="194"/>
        <end position="218"/>
    </location>
</feature>
<keyword evidence="1" id="KW-0472">Membrane</keyword>
<proteinExistence type="predicted"/>
<feature type="transmembrane region" description="Helical" evidence="1">
    <location>
        <begin position="26"/>
        <end position="47"/>
    </location>
</feature>
<organism evidence="2 3">
    <name type="scientific">Promicromonospora aerolata</name>
    <dbReference type="NCBI Taxonomy" id="195749"/>
    <lineage>
        <taxon>Bacteria</taxon>
        <taxon>Bacillati</taxon>
        <taxon>Actinomycetota</taxon>
        <taxon>Actinomycetes</taxon>
        <taxon>Micrococcales</taxon>
        <taxon>Promicromonosporaceae</taxon>
        <taxon>Promicromonospora</taxon>
    </lineage>
</organism>